<feature type="compositionally biased region" description="Polar residues" evidence="1">
    <location>
        <begin position="74"/>
        <end position="86"/>
    </location>
</feature>
<reference evidence="3 4" key="1">
    <citation type="journal article" date="2013" name="BMC Genomics">
        <title>Genomics-driven discovery of the pneumocandin biosynthetic gene cluster in the fungus Glarea lozoyensis.</title>
        <authorList>
            <person name="Chen L."/>
            <person name="Yue Q."/>
            <person name="Zhang X."/>
            <person name="Xiang M."/>
            <person name="Wang C."/>
            <person name="Li S."/>
            <person name="Che Y."/>
            <person name="Ortiz-Lopez F.J."/>
            <person name="Bills G.F."/>
            <person name="Liu X."/>
            <person name="An Z."/>
        </authorList>
    </citation>
    <scope>NUCLEOTIDE SEQUENCE [LARGE SCALE GENOMIC DNA]</scope>
    <source>
        <strain evidence="4">ATCC 20868 / MF5171</strain>
    </source>
</reference>
<dbReference type="InterPro" id="IPR021369">
    <property type="entry name" value="DUF2985"/>
</dbReference>
<dbReference type="Pfam" id="PF11204">
    <property type="entry name" value="DUF2985"/>
    <property type="match status" value="1"/>
</dbReference>
<proteinExistence type="predicted"/>
<sequence length="605" mass="68322">MQDHPNSVPKPSPSPSGATETRRPRSSSLWSQGSRESENPRTPAPPAHDHVNRQDYFPSIRIRRLPSLQAVTEANTQANTSSNAPSHGQGLGQPPNSGTVGRRRSTSAPQRLHVGTGQDGQDHLAGVTEETISPTTGRASDSIPAVLNNNSQSEERPDPQTRKSRRLRRVQNSINVKQDDYEDGLVDYLDVVDPEVSMLSTLTNVQNSLFVPDLGKYVNRRPTYNLTKRPTVRDDLGEPSGTDEEIKRKPVRPNLEERSYTGATINTISSNINDRYYAVLPHGVQLQGWSEEEKLELNDHVRHMLHSRRSKFRRGLKGFGQYVRRPLGFFITLYATLITLFGLAWVLFLIGWVNVGGRQSYLINVIDNVLVALFAVMGDGLAPFRVVDTYHMCFIAHYHHLTWRLRREKALPKLEDHNDLPAIQPEEVEEHQELEEELEYSVLSPEQQRKLVHHQKKFAKSHSFYKPHETMTHHAFPLRLLVAIVVLLDCHSLLQIALGTCTWAISYHVRPFALTTVILCCSITVNITAGILISVGDKRTRKKDVLEKLDRQQLTEEAMRKVEKARLNNDSRHNSGGGVLEGVAQERWEAMGHVDTNGVERRDMA</sequence>
<dbReference type="eggNOG" id="ENOG502R12U">
    <property type="taxonomic scope" value="Eukaryota"/>
</dbReference>
<feature type="transmembrane region" description="Helical" evidence="2">
    <location>
        <begin position="327"/>
        <end position="355"/>
    </location>
</feature>
<protein>
    <submittedName>
        <fullName evidence="3">Integral membrane protein</fullName>
    </submittedName>
</protein>
<feature type="transmembrane region" description="Helical" evidence="2">
    <location>
        <begin position="480"/>
        <end position="506"/>
    </location>
</feature>
<dbReference type="AlphaFoldDB" id="S3DIV6"/>
<evidence type="ECO:0000313" key="3">
    <source>
        <dbReference type="EMBL" id="EPE31966.1"/>
    </source>
</evidence>
<evidence type="ECO:0000313" key="4">
    <source>
        <dbReference type="Proteomes" id="UP000016922"/>
    </source>
</evidence>
<dbReference type="KEGG" id="glz:GLAREA_12048"/>
<organism evidence="3 4">
    <name type="scientific">Glarea lozoyensis (strain ATCC 20868 / MF5171)</name>
    <dbReference type="NCBI Taxonomy" id="1116229"/>
    <lineage>
        <taxon>Eukaryota</taxon>
        <taxon>Fungi</taxon>
        <taxon>Dikarya</taxon>
        <taxon>Ascomycota</taxon>
        <taxon>Pezizomycotina</taxon>
        <taxon>Leotiomycetes</taxon>
        <taxon>Helotiales</taxon>
        <taxon>Helotiaceae</taxon>
        <taxon>Glarea</taxon>
    </lineage>
</organism>
<feature type="region of interest" description="Disordered" evidence="1">
    <location>
        <begin position="74"/>
        <end position="166"/>
    </location>
</feature>
<dbReference type="PANTHER" id="PTHR35872">
    <property type="entry name" value="INTEGRAL MEMBRANE PROTEIN (AFU_ORTHOLOGUE AFUA_5G07110)"/>
    <property type="match status" value="1"/>
</dbReference>
<dbReference type="EMBL" id="KE145360">
    <property type="protein sequence ID" value="EPE31966.1"/>
    <property type="molecule type" value="Genomic_DNA"/>
</dbReference>
<dbReference type="OMA" id="HETMTHH"/>
<keyword evidence="2" id="KW-1133">Transmembrane helix</keyword>
<accession>S3DIV6</accession>
<keyword evidence="4" id="KW-1185">Reference proteome</keyword>
<gene>
    <name evidence="3" type="ORF">GLAREA_12048</name>
</gene>
<dbReference type="OrthoDB" id="3365211at2759"/>
<feature type="compositionally biased region" description="Polar residues" evidence="1">
    <location>
        <begin position="130"/>
        <end position="139"/>
    </location>
</feature>
<dbReference type="Proteomes" id="UP000016922">
    <property type="component" value="Unassembled WGS sequence"/>
</dbReference>
<feature type="transmembrane region" description="Helical" evidence="2">
    <location>
        <begin position="512"/>
        <end position="533"/>
    </location>
</feature>
<evidence type="ECO:0000256" key="2">
    <source>
        <dbReference type="SAM" id="Phobius"/>
    </source>
</evidence>
<name>S3DIV6_GLAL2</name>
<feature type="region of interest" description="Disordered" evidence="1">
    <location>
        <begin position="1"/>
        <end position="59"/>
    </location>
</feature>
<dbReference type="GeneID" id="19471089"/>
<keyword evidence="2" id="KW-0472">Membrane</keyword>
<dbReference type="PANTHER" id="PTHR35872:SF2">
    <property type="entry name" value="INTEGRAL MEMBRANE PROTEIN (AFU_ORTHOLOGUE AFUA_5G07110)"/>
    <property type="match status" value="1"/>
</dbReference>
<keyword evidence="2" id="KW-0812">Transmembrane</keyword>
<evidence type="ECO:0000256" key="1">
    <source>
        <dbReference type="SAM" id="MobiDB-lite"/>
    </source>
</evidence>
<dbReference type="HOGENOM" id="CLU_015848_0_0_1"/>
<dbReference type="RefSeq" id="XP_008081021.1">
    <property type="nucleotide sequence ID" value="XM_008082830.1"/>
</dbReference>